<name>A0A0A9DX75_ARUDO</name>
<reference evidence="1" key="2">
    <citation type="journal article" date="2015" name="Data Brief">
        <title>Shoot transcriptome of the giant reed, Arundo donax.</title>
        <authorList>
            <person name="Barrero R.A."/>
            <person name="Guerrero F.D."/>
            <person name="Moolhuijzen P."/>
            <person name="Goolsby J.A."/>
            <person name="Tidwell J."/>
            <person name="Bellgard S.E."/>
            <person name="Bellgard M.I."/>
        </authorList>
    </citation>
    <scope>NUCLEOTIDE SEQUENCE</scope>
    <source>
        <tissue evidence="1">Shoot tissue taken approximately 20 cm above the soil surface</tissue>
    </source>
</reference>
<accession>A0A0A9DX75</accession>
<evidence type="ECO:0000313" key="1">
    <source>
        <dbReference type="EMBL" id="JAD88372.1"/>
    </source>
</evidence>
<proteinExistence type="predicted"/>
<dbReference type="EMBL" id="GBRH01209523">
    <property type="protein sequence ID" value="JAD88372.1"/>
    <property type="molecule type" value="Transcribed_RNA"/>
</dbReference>
<sequence>MIPGIINNAGGVIHRYVMQIPILCYSIPLTYLHPPISLMRIHHEAPTLKLFSRDGGRLTFFSCQSQQQYLKNSNTSKILCYMHGQTKFEM</sequence>
<organism evidence="1">
    <name type="scientific">Arundo donax</name>
    <name type="common">Giant reed</name>
    <name type="synonym">Donax arundinaceus</name>
    <dbReference type="NCBI Taxonomy" id="35708"/>
    <lineage>
        <taxon>Eukaryota</taxon>
        <taxon>Viridiplantae</taxon>
        <taxon>Streptophyta</taxon>
        <taxon>Embryophyta</taxon>
        <taxon>Tracheophyta</taxon>
        <taxon>Spermatophyta</taxon>
        <taxon>Magnoliopsida</taxon>
        <taxon>Liliopsida</taxon>
        <taxon>Poales</taxon>
        <taxon>Poaceae</taxon>
        <taxon>PACMAD clade</taxon>
        <taxon>Arundinoideae</taxon>
        <taxon>Arundineae</taxon>
        <taxon>Arundo</taxon>
    </lineage>
</organism>
<dbReference type="AlphaFoldDB" id="A0A0A9DX75"/>
<reference evidence="1" key="1">
    <citation type="submission" date="2014-09" db="EMBL/GenBank/DDBJ databases">
        <authorList>
            <person name="Magalhaes I.L.F."/>
            <person name="Oliveira U."/>
            <person name="Santos F.R."/>
            <person name="Vidigal T.H.D.A."/>
            <person name="Brescovit A.D."/>
            <person name="Santos A.J."/>
        </authorList>
    </citation>
    <scope>NUCLEOTIDE SEQUENCE</scope>
    <source>
        <tissue evidence="1">Shoot tissue taken approximately 20 cm above the soil surface</tissue>
    </source>
</reference>
<protein>
    <submittedName>
        <fullName evidence="1">Uncharacterized protein</fullName>
    </submittedName>
</protein>